<dbReference type="AlphaFoldDB" id="A0A1G6ZA59"/>
<dbReference type="SUPFAM" id="SSF52266">
    <property type="entry name" value="SGNH hydrolase"/>
    <property type="match status" value="1"/>
</dbReference>
<protein>
    <recommendedName>
        <fullName evidence="4">SGNH/GDSL hydrolase family protein</fullName>
    </recommendedName>
</protein>
<dbReference type="Proteomes" id="UP000198823">
    <property type="component" value="Unassembled WGS sequence"/>
</dbReference>
<sequence>MKKGPATVLVLVACVLVLAVSYLSWNAKVEEAAAEPANRPIKQEQPAKKTGDQAADPENEKPAEKVAAPSGEELSSLTANLPESTVEMLMSRLDAGEPVQLLAVGSSSFEAPANQLADALDDAYGDWIETDVQTFGGTSDTFLSKEVGEIDWGKGYDLVIYEPFTLYNNGLVTIEDEQEDALELRGRVVEEVKDATFFITPPQPIHQPNYYMTQINALREFVEAKDIPFIDHWNQWPGVDSEEILDYVDDEYEPTDKGVEAWAKSLKEYFIAS</sequence>
<dbReference type="OrthoDB" id="2451965at2"/>
<evidence type="ECO:0000256" key="1">
    <source>
        <dbReference type="SAM" id="MobiDB-lite"/>
    </source>
</evidence>
<name>A0A1G6ZA59_9BACL</name>
<evidence type="ECO:0000313" key="2">
    <source>
        <dbReference type="EMBL" id="SDD98867.1"/>
    </source>
</evidence>
<dbReference type="Gene3D" id="3.40.50.1110">
    <property type="entry name" value="SGNH hydrolase"/>
    <property type="match status" value="1"/>
</dbReference>
<dbReference type="InterPro" id="IPR036514">
    <property type="entry name" value="SGNH_hydro_sf"/>
</dbReference>
<dbReference type="CDD" id="cd00229">
    <property type="entry name" value="SGNH_hydrolase"/>
    <property type="match status" value="1"/>
</dbReference>
<dbReference type="RefSeq" id="WP_092094414.1">
    <property type="nucleotide sequence ID" value="NZ_FNAR01000002.1"/>
</dbReference>
<evidence type="ECO:0000313" key="3">
    <source>
        <dbReference type="Proteomes" id="UP000198823"/>
    </source>
</evidence>
<reference evidence="2 3" key="1">
    <citation type="submission" date="2016-10" db="EMBL/GenBank/DDBJ databases">
        <authorList>
            <person name="de Groot N.N."/>
        </authorList>
    </citation>
    <scope>NUCLEOTIDE SEQUENCE [LARGE SCALE GENOMIC DNA]</scope>
    <source>
        <strain evidence="2 3">CGMCC 1.6762</strain>
    </source>
</reference>
<proteinExistence type="predicted"/>
<organism evidence="2 3">
    <name type="scientific">Bhargavaea beijingensis</name>
    <dbReference type="NCBI Taxonomy" id="426756"/>
    <lineage>
        <taxon>Bacteria</taxon>
        <taxon>Bacillati</taxon>
        <taxon>Bacillota</taxon>
        <taxon>Bacilli</taxon>
        <taxon>Bacillales</taxon>
        <taxon>Caryophanaceae</taxon>
        <taxon>Bhargavaea</taxon>
    </lineage>
</organism>
<feature type="compositionally biased region" description="Basic and acidic residues" evidence="1">
    <location>
        <begin position="41"/>
        <end position="51"/>
    </location>
</feature>
<dbReference type="EMBL" id="FNAR01000002">
    <property type="protein sequence ID" value="SDD98867.1"/>
    <property type="molecule type" value="Genomic_DNA"/>
</dbReference>
<evidence type="ECO:0008006" key="4">
    <source>
        <dbReference type="Google" id="ProtNLM"/>
    </source>
</evidence>
<gene>
    <name evidence="2" type="ORF">SAMN04488126_102244</name>
</gene>
<feature type="region of interest" description="Disordered" evidence="1">
    <location>
        <begin position="33"/>
        <end position="75"/>
    </location>
</feature>
<accession>A0A1G6ZA59</accession>
<dbReference type="STRING" id="426756.SAMN04488126_102244"/>